<evidence type="ECO:0000313" key="5">
    <source>
        <dbReference type="EMBL" id="MFD1718404.1"/>
    </source>
</evidence>
<organism evidence="5 6">
    <name type="scientific">Georgenia deserti</name>
    <dbReference type="NCBI Taxonomy" id="2093781"/>
    <lineage>
        <taxon>Bacteria</taxon>
        <taxon>Bacillati</taxon>
        <taxon>Actinomycetota</taxon>
        <taxon>Actinomycetes</taxon>
        <taxon>Micrococcales</taxon>
        <taxon>Bogoriellaceae</taxon>
        <taxon>Georgenia</taxon>
    </lineage>
</organism>
<evidence type="ECO:0000313" key="6">
    <source>
        <dbReference type="Proteomes" id="UP001597277"/>
    </source>
</evidence>
<dbReference type="Pfam" id="PF05719">
    <property type="entry name" value="GPP34"/>
    <property type="match status" value="1"/>
</dbReference>
<keyword evidence="3" id="KW-0446">Lipid-binding</keyword>
<keyword evidence="6" id="KW-1185">Reference proteome</keyword>
<sequence>MTALADLACLTTAPETGAPILTVRRHGYKLLGGAALYDLVDRGKLGRTGEGRASRVVVLDPSPVPEPSLEYGLARVRGHGEQWPRNAVLRLGGGVKLREGIYGGLAAEGVLGRRERAGLFSPDRYRVLDVPRRDNIIGHLHAALLEGYEPHPATRRLAALLTVGDPHAGPLLDIVLDWPGSGQRLSGSARSTARKHATASGMEMAKHDWIALTTLRAILLPQQIAQASAVFGIADTAIPK</sequence>
<protein>
    <submittedName>
        <fullName evidence="5">GPP34 family phosphoprotein</fullName>
    </submittedName>
</protein>
<keyword evidence="2" id="KW-0333">Golgi apparatus</keyword>
<comment type="caution">
    <text evidence="5">The sequence shown here is derived from an EMBL/GenBank/DDBJ whole genome shotgun (WGS) entry which is preliminary data.</text>
</comment>
<evidence type="ECO:0000256" key="4">
    <source>
        <dbReference type="ARBA" id="ARBA00023136"/>
    </source>
</evidence>
<evidence type="ECO:0000256" key="2">
    <source>
        <dbReference type="ARBA" id="ARBA00023034"/>
    </source>
</evidence>
<comment type="subcellular location">
    <subcellularLocation>
        <location evidence="1">Golgi apparatus membrane</location>
        <topology evidence="1">Peripheral membrane protein</topology>
        <orientation evidence="1">Cytoplasmic side</orientation>
    </subcellularLocation>
</comment>
<dbReference type="InterPro" id="IPR008628">
    <property type="entry name" value="GPP34-like"/>
</dbReference>
<dbReference type="Gene3D" id="1.10.3630.10">
    <property type="entry name" value="yeast vps74-n-term truncation variant domain like"/>
    <property type="match status" value="1"/>
</dbReference>
<gene>
    <name evidence="5" type="ORF">ACFSE6_11195</name>
</gene>
<dbReference type="EMBL" id="JBHUEE010000005">
    <property type="protein sequence ID" value="MFD1718404.1"/>
    <property type="molecule type" value="Genomic_DNA"/>
</dbReference>
<evidence type="ECO:0000256" key="1">
    <source>
        <dbReference type="ARBA" id="ARBA00004255"/>
    </source>
</evidence>
<proteinExistence type="predicted"/>
<accession>A0ABW4L6B7</accession>
<evidence type="ECO:0000256" key="3">
    <source>
        <dbReference type="ARBA" id="ARBA00023121"/>
    </source>
</evidence>
<dbReference type="RefSeq" id="WP_388006626.1">
    <property type="nucleotide sequence ID" value="NZ_JBHUEE010000005.1"/>
</dbReference>
<dbReference type="InterPro" id="IPR038261">
    <property type="entry name" value="GPP34-like_sf"/>
</dbReference>
<dbReference type="Proteomes" id="UP001597277">
    <property type="component" value="Unassembled WGS sequence"/>
</dbReference>
<keyword evidence="4" id="KW-0472">Membrane</keyword>
<name>A0ABW4L6B7_9MICO</name>
<reference evidence="6" key="1">
    <citation type="journal article" date="2019" name="Int. J. Syst. Evol. Microbiol.">
        <title>The Global Catalogue of Microorganisms (GCM) 10K type strain sequencing project: providing services to taxonomists for standard genome sequencing and annotation.</title>
        <authorList>
            <consortium name="The Broad Institute Genomics Platform"/>
            <consortium name="The Broad Institute Genome Sequencing Center for Infectious Disease"/>
            <person name="Wu L."/>
            <person name="Ma J."/>
        </authorList>
    </citation>
    <scope>NUCLEOTIDE SEQUENCE [LARGE SCALE GENOMIC DNA]</scope>
    <source>
        <strain evidence="6">JCM 17130</strain>
    </source>
</reference>